<dbReference type="EMBL" id="LDAU01000122">
    <property type="protein sequence ID" value="KRX03983.1"/>
    <property type="molecule type" value="Genomic_DNA"/>
</dbReference>
<organism evidence="1 2">
    <name type="scientific">Pseudocohnilembus persalinus</name>
    <name type="common">Ciliate</name>
    <dbReference type="NCBI Taxonomy" id="266149"/>
    <lineage>
        <taxon>Eukaryota</taxon>
        <taxon>Sar</taxon>
        <taxon>Alveolata</taxon>
        <taxon>Ciliophora</taxon>
        <taxon>Intramacronucleata</taxon>
        <taxon>Oligohymenophorea</taxon>
        <taxon>Scuticociliatia</taxon>
        <taxon>Philasterida</taxon>
        <taxon>Pseudocohnilembidae</taxon>
        <taxon>Pseudocohnilembus</taxon>
    </lineage>
</organism>
<comment type="caution">
    <text evidence="1">The sequence shown here is derived from an EMBL/GenBank/DDBJ whole genome shotgun (WGS) entry which is preliminary data.</text>
</comment>
<dbReference type="InParanoid" id="A0A0V0QNS4"/>
<dbReference type="OrthoDB" id="10257659at2759"/>
<protein>
    <submittedName>
        <fullName evidence="1">Uncharacterized protein</fullName>
    </submittedName>
</protein>
<dbReference type="AlphaFoldDB" id="A0A0V0QNS4"/>
<keyword evidence="2" id="KW-1185">Reference proteome</keyword>
<proteinExistence type="predicted"/>
<name>A0A0V0QNS4_PSEPJ</name>
<evidence type="ECO:0000313" key="2">
    <source>
        <dbReference type="Proteomes" id="UP000054937"/>
    </source>
</evidence>
<evidence type="ECO:0000313" key="1">
    <source>
        <dbReference type="EMBL" id="KRX03983.1"/>
    </source>
</evidence>
<reference evidence="1 2" key="1">
    <citation type="journal article" date="2015" name="Sci. Rep.">
        <title>Genome of the facultative scuticociliatosis pathogen Pseudocohnilembus persalinus provides insight into its virulence through horizontal gene transfer.</title>
        <authorList>
            <person name="Xiong J."/>
            <person name="Wang G."/>
            <person name="Cheng J."/>
            <person name="Tian M."/>
            <person name="Pan X."/>
            <person name="Warren A."/>
            <person name="Jiang C."/>
            <person name="Yuan D."/>
            <person name="Miao W."/>
        </authorList>
    </citation>
    <scope>NUCLEOTIDE SEQUENCE [LARGE SCALE GENOMIC DNA]</scope>
    <source>
        <strain evidence="1">36N120E</strain>
    </source>
</reference>
<gene>
    <name evidence="1" type="ORF">PPERSA_12430</name>
</gene>
<dbReference type="Proteomes" id="UP000054937">
    <property type="component" value="Unassembled WGS sequence"/>
</dbReference>
<accession>A0A0V0QNS4</accession>
<dbReference type="OMA" id="FQAYCTL"/>
<sequence>MGNQNSLDYGMKELLNEEFERVKEGSQKDYLNIQDIIKFQIPMEDYTFSFSHLGNLFVLNQKKDGKITIDDIYNFAEFCFKFLKNVQSYEFQSQLQAATIYKLWEALQNGQINSLVEWVGNLLTESYEQKFFNEYPYLPFLSMEAIVLMYDIFNVKMMNELEIQGFFDMLLQTGFEQGIDPNQNEELEEYISLNVVKEFTKQYFIGFTNLMKEIGFDQSQQLDYQQNEIQKQQINQQYRQQG</sequence>